<proteinExistence type="predicted"/>
<dbReference type="EMBL" id="BLVP01000010">
    <property type="protein sequence ID" value="GFM37828.1"/>
    <property type="molecule type" value="Genomic_DNA"/>
</dbReference>
<organism evidence="2 3">
    <name type="scientific">Desulfovibrio psychrotolerans</name>
    <dbReference type="NCBI Taxonomy" id="415242"/>
    <lineage>
        <taxon>Bacteria</taxon>
        <taxon>Pseudomonadati</taxon>
        <taxon>Thermodesulfobacteriota</taxon>
        <taxon>Desulfovibrionia</taxon>
        <taxon>Desulfovibrionales</taxon>
        <taxon>Desulfovibrionaceae</taxon>
        <taxon>Desulfovibrio</taxon>
    </lineage>
</organism>
<keyword evidence="3" id="KW-1185">Reference proteome</keyword>
<dbReference type="GO" id="GO:0003700">
    <property type="term" value="F:DNA-binding transcription factor activity"/>
    <property type="evidence" value="ECO:0007669"/>
    <property type="project" value="TreeGrafter"/>
</dbReference>
<dbReference type="InterPro" id="IPR000944">
    <property type="entry name" value="Tscrpt_reg_Rrf2"/>
</dbReference>
<protein>
    <submittedName>
        <fullName evidence="2">Rrf2 family transcriptional regulator</fullName>
    </submittedName>
</protein>
<gene>
    <name evidence="2" type="ORF">DSM19430T_25120</name>
</gene>
<dbReference type="GO" id="GO:0005829">
    <property type="term" value="C:cytosol"/>
    <property type="evidence" value="ECO:0007669"/>
    <property type="project" value="TreeGrafter"/>
</dbReference>
<evidence type="ECO:0000313" key="2">
    <source>
        <dbReference type="EMBL" id="GFM37828.1"/>
    </source>
</evidence>
<dbReference type="PANTHER" id="PTHR33221:SF2">
    <property type="entry name" value="TRANSCRIPTIONAL REGULATOR"/>
    <property type="match status" value="1"/>
</dbReference>
<dbReference type="Pfam" id="PF02082">
    <property type="entry name" value="Rrf2"/>
    <property type="match status" value="1"/>
</dbReference>
<evidence type="ECO:0000256" key="1">
    <source>
        <dbReference type="SAM" id="MobiDB-lite"/>
    </source>
</evidence>
<dbReference type="PANTHER" id="PTHR33221">
    <property type="entry name" value="WINGED HELIX-TURN-HELIX TRANSCRIPTIONAL REGULATOR, RRF2 FAMILY"/>
    <property type="match status" value="1"/>
</dbReference>
<dbReference type="NCBIfam" id="TIGR00738">
    <property type="entry name" value="rrf2_super"/>
    <property type="match status" value="1"/>
</dbReference>
<dbReference type="Proteomes" id="UP000503820">
    <property type="component" value="Unassembled WGS sequence"/>
</dbReference>
<dbReference type="AlphaFoldDB" id="A0A7J0BVW9"/>
<name>A0A7J0BVW9_9BACT</name>
<reference evidence="2 3" key="1">
    <citation type="submission" date="2020-05" db="EMBL/GenBank/DDBJ databases">
        <title>Draft genome sequence of Desulfovibrio psychrotolerans JS1T.</title>
        <authorList>
            <person name="Ueno A."/>
            <person name="Tamazawa S."/>
            <person name="Tamamura S."/>
            <person name="Murakami T."/>
            <person name="Kiyama T."/>
            <person name="Inomata H."/>
            <person name="Amano Y."/>
            <person name="Miyakawa K."/>
            <person name="Tamaki H."/>
            <person name="Naganuma T."/>
            <person name="Kaneko K."/>
        </authorList>
    </citation>
    <scope>NUCLEOTIDE SEQUENCE [LARGE SCALE GENOMIC DNA]</scope>
    <source>
        <strain evidence="2 3">JS1</strain>
    </source>
</reference>
<comment type="caution">
    <text evidence="2">The sequence shown here is derived from an EMBL/GenBank/DDBJ whole genome shotgun (WGS) entry which is preliminary data.</text>
</comment>
<dbReference type="InterPro" id="IPR036388">
    <property type="entry name" value="WH-like_DNA-bd_sf"/>
</dbReference>
<dbReference type="InterPro" id="IPR036390">
    <property type="entry name" value="WH_DNA-bd_sf"/>
</dbReference>
<dbReference type="Gene3D" id="1.10.10.10">
    <property type="entry name" value="Winged helix-like DNA-binding domain superfamily/Winged helix DNA-binding domain"/>
    <property type="match status" value="1"/>
</dbReference>
<evidence type="ECO:0000313" key="3">
    <source>
        <dbReference type="Proteomes" id="UP000503820"/>
    </source>
</evidence>
<feature type="region of interest" description="Disordered" evidence="1">
    <location>
        <begin position="139"/>
        <end position="166"/>
    </location>
</feature>
<accession>A0A7J0BVW9</accession>
<dbReference type="PROSITE" id="PS51197">
    <property type="entry name" value="HTH_RRF2_2"/>
    <property type="match status" value="1"/>
</dbReference>
<dbReference type="RefSeq" id="WP_174410459.1">
    <property type="nucleotide sequence ID" value="NZ_BLVP01000010.1"/>
</dbReference>
<sequence length="166" mass="18113">MKLSARARYAVRLLLVLAEHAEHTDIVNTTTLSAHTGVSVQFIEQIIRPLKQEGMVVSTRGVMGGHALGRDAASITLGDVVRAIEGPIDLIPCCDESVAEECPRHENCPTRPAWLHISRVLEREMDAITLADLLTSPASLPDRHAAPPMGRARSASRHLSLVPRYD</sequence>
<dbReference type="SUPFAM" id="SSF46785">
    <property type="entry name" value="Winged helix' DNA-binding domain"/>
    <property type="match status" value="1"/>
</dbReference>